<dbReference type="Proteomes" id="UP000053923">
    <property type="component" value="Unassembled WGS sequence"/>
</dbReference>
<dbReference type="OrthoDB" id="4203689at2"/>
<proteinExistence type="predicted"/>
<reference evidence="2" key="1">
    <citation type="submission" date="2015-10" db="EMBL/GenBank/DDBJ databases">
        <authorList>
            <person name="Ju K.-S."/>
            <person name="Doroghazi J.R."/>
            <person name="Metcalf W.W."/>
        </authorList>
    </citation>
    <scope>NUCLEOTIDE SEQUENCE [LARGE SCALE GENOMIC DNA]</scope>
    <source>
        <strain evidence="2">NRRL 3151</strain>
    </source>
</reference>
<evidence type="ECO:0000313" key="1">
    <source>
        <dbReference type="EMBL" id="KUL46801.1"/>
    </source>
</evidence>
<name>A0A0X3VPW9_9ACTN</name>
<accession>A0A0X3VPW9</accession>
<evidence type="ECO:0000313" key="2">
    <source>
        <dbReference type="Proteomes" id="UP000053923"/>
    </source>
</evidence>
<dbReference type="EMBL" id="LLZG01000002">
    <property type="protein sequence ID" value="KUL46801.1"/>
    <property type="molecule type" value="Genomic_DNA"/>
</dbReference>
<comment type="caution">
    <text evidence="1">The sequence shown here is derived from an EMBL/GenBank/DDBJ whole genome shotgun (WGS) entry which is preliminary data.</text>
</comment>
<dbReference type="AlphaFoldDB" id="A0A0X3VPW9"/>
<sequence>MAAWWINKAQGAEFCMTSQVEVSGLRIAKALSYVCGHRDELAALLDEDDAALRAVEAAVSRPPADDVSLTALLDALHTAVRRAGDPSGVHGGTGRSVMLAGVADLDVVYRCPLQLCIGRSGQEVDDDVPRCQFAPGETALIRERLP</sequence>
<organism evidence="1 2">
    <name type="scientific">Streptomyces regalis</name>
    <dbReference type="NCBI Taxonomy" id="68262"/>
    <lineage>
        <taxon>Bacteria</taxon>
        <taxon>Bacillati</taxon>
        <taxon>Actinomycetota</taxon>
        <taxon>Actinomycetes</taxon>
        <taxon>Kitasatosporales</taxon>
        <taxon>Streptomycetaceae</taxon>
        <taxon>Streptomyces</taxon>
    </lineage>
</organism>
<gene>
    <name evidence="1" type="ORF">ADL12_01895</name>
</gene>
<keyword evidence="2" id="KW-1185">Reference proteome</keyword>
<protein>
    <submittedName>
        <fullName evidence="1">Uncharacterized protein</fullName>
    </submittedName>
</protein>
<dbReference type="RefSeq" id="WP_062697722.1">
    <property type="nucleotide sequence ID" value="NZ_LLZG01000002.1"/>
</dbReference>